<dbReference type="InterPro" id="IPR052958">
    <property type="entry name" value="IFN-induced_PKR_regulator"/>
</dbReference>
<gene>
    <name evidence="1" type="ORF">MNOR_LOCUS8493</name>
</gene>
<proteinExistence type="predicted"/>
<accession>A0AAV2Q7T3</accession>
<reference evidence="1 2" key="1">
    <citation type="submission" date="2024-05" db="EMBL/GenBank/DDBJ databases">
        <authorList>
            <person name="Wallberg A."/>
        </authorList>
    </citation>
    <scope>NUCLEOTIDE SEQUENCE [LARGE SCALE GENOMIC DNA]</scope>
</reference>
<comment type="caution">
    <text evidence="1">The sequence shown here is derived from an EMBL/GenBank/DDBJ whole genome shotgun (WGS) entry which is preliminary data.</text>
</comment>
<feature type="non-terminal residue" evidence="1">
    <location>
        <position position="196"/>
    </location>
</feature>
<evidence type="ECO:0000313" key="2">
    <source>
        <dbReference type="Proteomes" id="UP001497623"/>
    </source>
</evidence>
<dbReference type="AlphaFoldDB" id="A0AAV2Q7T3"/>
<dbReference type="PANTHER" id="PTHR46289:SF17">
    <property type="entry name" value="HAT C-TERMINAL DIMERISATION DOMAIN-CONTAINING PROTEIN"/>
    <property type="match status" value="1"/>
</dbReference>
<dbReference type="PANTHER" id="PTHR46289">
    <property type="entry name" value="52 KDA REPRESSOR OF THE INHIBITOR OF THE PROTEIN KINASE-LIKE PROTEIN-RELATED"/>
    <property type="match status" value="1"/>
</dbReference>
<dbReference type="EMBL" id="CAXKWB010003967">
    <property type="protein sequence ID" value="CAL4071291.1"/>
    <property type="molecule type" value="Genomic_DNA"/>
</dbReference>
<evidence type="ECO:0000313" key="1">
    <source>
        <dbReference type="EMBL" id="CAL4071291.1"/>
    </source>
</evidence>
<name>A0AAV2Q7T3_MEGNR</name>
<dbReference type="Proteomes" id="UP001497623">
    <property type="component" value="Unassembled WGS sequence"/>
</dbReference>
<protein>
    <submittedName>
        <fullName evidence="1">Uncharacterized protein</fullName>
    </submittedName>
</protein>
<sequence>MVVLLFGITRPLSVKLQTLELTLSMAMDEVKRVVITLESTRSQFGLVMGDARNMARELNVPVTLPRTGTRHINHADPSDFYRTNAWEPFIDQMVQELKTRFPEDFPAAKLQGILSPHIAVSDFSNIIEAAAVYEADLPNSKNLRSDLFSWCQIMSSIVHPKKFHELFVLSADLPNVRAILKILMTLPATSCTAERA</sequence>
<organism evidence="1 2">
    <name type="scientific">Meganyctiphanes norvegica</name>
    <name type="common">Northern krill</name>
    <name type="synonym">Thysanopoda norvegica</name>
    <dbReference type="NCBI Taxonomy" id="48144"/>
    <lineage>
        <taxon>Eukaryota</taxon>
        <taxon>Metazoa</taxon>
        <taxon>Ecdysozoa</taxon>
        <taxon>Arthropoda</taxon>
        <taxon>Crustacea</taxon>
        <taxon>Multicrustacea</taxon>
        <taxon>Malacostraca</taxon>
        <taxon>Eumalacostraca</taxon>
        <taxon>Eucarida</taxon>
        <taxon>Euphausiacea</taxon>
        <taxon>Euphausiidae</taxon>
        <taxon>Meganyctiphanes</taxon>
    </lineage>
</organism>
<keyword evidence="2" id="KW-1185">Reference proteome</keyword>